<dbReference type="RefSeq" id="WP_289350032.1">
    <property type="nucleotide sequence ID" value="NZ_JAUCFI010000003.1"/>
</dbReference>
<evidence type="ECO:0000313" key="2">
    <source>
        <dbReference type="EMBL" id="MDM5284538.1"/>
    </source>
</evidence>
<organism evidence="2 3">
    <name type="scientific">Peribacillus frigoritolerans</name>
    <dbReference type="NCBI Taxonomy" id="450367"/>
    <lineage>
        <taxon>Bacteria</taxon>
        <taxon>Bacillati</taxon>
        <taxon>Bacillota</taxon>
        <taxon>Bacilli</taxon>
        <taxon>Bacillales</taxon>
        <taxon>Bacillaceae</taxon>
        <taxon>Peribacillus</taxon>
    </lineage>
</organism>
<dbReference type="AlphaFoldDB" id="A0AAJ1QND0"/>
<dbReference type="PANTHER" id="PTHR14097">
    <property type="entry name" value="OXIDOREDUCTASE HTATIP2"/>
    <property type="match status" value="1"/>
</dbReference>
<dbReference type="Proteomes" id="UP001238973">
    <property type="component" value="Unassembled WGS sequence"/>
</dbReference>
<dbReference type="SUPFAM" id="SSF51735">
    <property type="entry name" value="NAD(P)-binding Rossmann-fold domains"/>
    <property type="match status" value="1"/>
</dbReference>
<dbReference type="PANTHER" id="PTHR14097:SF7">
    <property type="entry name" value="OXIDOREDUCTASE HTATIP2"/>
    <property type="match status" value="1"/>
</dbReference>
<gene>
    <name evidence="2" type="ORF">QUF85_14675</name>
</gene>
<protein>
    <submittedName>
        <fullName evidence="2">NAD(P)H-binding protein</fullName>
    </submittedName>
</protein>
<sequence>MTNKKALILGATGMVGTQLVKELGKSKIYSEIHLLTRRALKLADPKCIGHVVDFDNLSKYADLFKVTDVFICLGTTIKKAKSKEAFRKVDYDYVIEAARLAKTSNVEKILVITAMGANSKSKFFYSRVKGDVEGTLQHLALNTVHIFRPSLLLGERKEFRAVEKISGLLSTFAKFVFVGPLRPYRAIEANKVAAAMYVAAQTTAKGYHFYDSAEIEELAQGVTINSDHPDKIVNK</sequence>
<reference evidence="2" key="1">
    <citation type="submission" date="2023-06" db="EMBL/GenBank/DDBJ databases">
        <title>Comparative genomics of Bacillaceae isolates and their secondary metabolite potential.</title>
        <authorList>
            <person name="Song L."/>
            <person name="Nielsen L.J."/>
            <person name="Mohite O."/>
            <person name="Xu X."/>
            <person name="Weber T."/>
            <person name="Kovacs A.T."/>
        </authorList>
    </citation>
    <scope>NUCLEOTIDE SEQUENCE</scope>
    <source>
        <strain evidence="2">G1S1</strain>
    </source>
</reference>
<dbReference type="InterPro" id="IPR036291">
    <property type="entry name" value="NAD(P)-bd_dom_sf"/>
</dbReference>
<dbReference type="Gene3D" id="3.40.50.720">
    <property type="entry name" value="NAD(P)-binding Rossmann-like Domain"/>
    <property type="match status" value="1"/>
</dbReference>
<evidence type="ECO:0000313" key="3">
    <source>
        <dbReference type="Proteomes" id="UP001238973"/>
    </source>
</evidence>
<dbReference type="EMBL" id="JAUCFI010000003">
    <property type="protein sequence ID" value="MDM5284538.1"/>
    <property type="molecule type" value="Genomic_DNA"/>
</dbReference>
<evidence type="ECO:0000259" key="1">
    <source>
        <dbReference type="Pfam" id="PF13460"/>
    </source>
</evidence>
<dbReference type="Pfam" id="PF13460">
    <property type="entry name" value="NAD_binding_10"/>
    <property type="match status" value="1"/>
</dbReference>
<name>A0AAJ1QND0_9BACI</name>
<dbReference type="InterPro" id="IPR016040">
    <property type="entry name" value="NAD(P)-bd_dom"/>
</dbReference>
<accession>A0AAJ1QND0</accession>
<proteinExistence type="predicted"/>
<comment type="caution">
    <text evidence="2">The sequence shown here is derived from an EMBL/GenBank/DDBJ whole genome shotgun (WGS) entry which is preliminary data.</text>
</comment>
<feature type="domain" description="NAD(P)-binding" evidence="1">
    <location>
        <begin position="10"/>
        <end position="123"/>
    </location>
</feature>